<accession>A0ABV0RG90</accession>
<name>A0ABV0RG90_9TELE</name>
<gene>
    <name evidence="2" type="ORF">XENOCAPTIV_008265</name>
</gene>
<organism evidence="2 3">
    <name type="scientific">Xenoophorus captivus</name>
    <dbReference type="NCBI Taxonomy" id="1517983"/>
    <lineage>
        <taxon>Eukaryota</taxon>
        <taxon>Metazoa</taxon>
        <taxon>Chordata</taxon>
        <taxon>Craniata</taxon>
        <taxon>Vertebrata</taxon>
        <taxon>Euteleostomi</taxon>
        <taxon>Actinopterygii</taxon>
        <taxon>Neopterygii</taxon>
        <taxon>Teleostei</taxon>
        <taxon>Neoteleostei</taxon>
        <taxon>Acanthomorphata</taxon>
        <taxon>Ovalentaria</taxon>
        <taxon>Atherinomorphae</taxon>
        <taxon>Cyprinodontiformes</taxon>
        <taxon>Goodeidae</taxon>
        <taxon>Xenoophorus</taxon>
    </lineage>
</organism>
<evidence type="ECO:0000256" key="1">
    <source>
        <dbReference type="SAM" id="MobiDB-lite"/>
    </source>
</evidence>
<keyword evidence="3" id="KW-1185">Reference proteome</keyword>
<evidence type="ECO:0000313" key="3">
    <source>
        <dbReference type="Proteomes" id="UP001434883"/>
    </source>
</evidence>
<sequence length="161" mass="17068">MSPWLSAVPSNPLRGDLYLSSKQTYVWTSLSSVGLVQRTISWSSRLPIRLTCTLAGGSVVTAGTRANIREFVYSSLTVVSRFLVGAVQAVKLDAQDVGGHNAVGTAGQTSPVESPVQRSGVKAQLSSESAGGRQTRANSHDGILRGDHGNIWTMEAHQASF</sequence>
<feature type="region of interest" description="Disordered" evidence="1">
    <location>
        <begin position="102"/>
        <end position="146"/>
    </location>
</feature>
<dbReference type="Proteomes" id="UP001434883">
    <property type="component" value="Unassembled WGS sequence"/>
</dbReference>
<protein>
    <submittedName>
        <fullName evidence="2">Uncharacterized protein</fullName>
    </submittedName>
</protein>
<dbReference type="EMBL" id="JAHRIN010043974">
    <property type="protein sequence ID" value="MEQ2207169.1"/>
    <property type="molecule type" value="Genomic_DNA"/>
</dbReference>
<evidence type="ECO:0000313" key="2">
    <source>
        <dbReference type="EMBL" id="MEQ2207169.1"/>
    </source>
</evidence>
<reference evidence="2 3" key="1">
    <citation type="submission" date="2021-06" db="EMBL/GenBank/DDBJ databases">
        <authorList>
            <person name="Palmer J.M."/>
        </authorList>
    </citation>
    <scope>NUCLEOTIDE SEQUENCE [LARGE SCALE GENOMIC DNA]</scope>
    <source>
        <strain evidence="2 3">XC_2019</strain>
        <tissue evidence="2">Muscle</tissue>
    </source>
</reference>
<proteinExistence type="predicted"/>
<comment type="caution">
    <text evidence="2">The sequence shown here is derived from an EMBL/GenBank/DDBJ whole genome shotgun (WGS) entry which is preliminary data.</text>
</comment>